<dbReference type="AlphaFoldDB" id="A0A8X6Q6F4"/>
<dbReference type="InterPro" id="IPR027417">
    <property type="entry name" value="P-loop_NTPase"/>
</dbReference>
<dbReference type="Gene3D" id="3.40.50.300">
    <property type="entry name" value="P-loop containing nucleotide triphosphate hydrolases"/>
    <property type="match status" value="1"/>
</dbReference>
<keyword evidence="2" id="KW-1185">Reference proteome</keyword>
<dbReference type="OrthoDB" id="8830751at2759"/>
<dbReference type="Proteomes" id="UP000887013">
    <property type="component" value="Unassembled WGS sequence"/>
</dbReference>
<organism evidence="1 2">
    <name type="scientific">Nephila pilipes</name>
    <name type="common">Giant wood spider</name>
    <name type="synonym">Nephila maculata</name>
    <dbReference type="NCBI Taxonomy" id="299642"/>
    <lineage>
        <taxon>Eukaryota</taxon>
        <taxon>Metazoa</taxon>
        <taxon>Ecdysozoa</taxon>
        <taxon>Arthropoda</taxon>
        <taxon>Chelicerata</taxon>
        <taxon>Arachnida</taxon>
        <taxon>Araneae</taxon>
        <taxon>Araneomorphae</taxon>
        <taxon>Entelegynae</taxon>
        <taxon>Araneoidea</taxon>
        <taxon>Nephilidae</taxon>
        <taxon>Nephila</taxon>
    </lineage>
</organism>
<protein>
    <submittedName>
        <fullName evidence="1">Uncharacterized protein</fullName>
    </submittedName>
</protein>
<proteinExistence type="predicted"/>
<feature type="non-terminal residue" evidence="1">
    <location>
        <position position="1"/>
    </location>
</feature>
<feature type="non-terminal residue" evidence="1">
    <location>
        <position position="149"/>
    </location>
</feature>
<gene>
    <name evidence="1" type="ORF">NPIL_644031</name>
</gene>
<evidence type="ECO:0000313" key="2">
    <source>
        <dbReference type="Proteomes" id="UP000887013"/>
    </source>
</evidence>
<dbReference type="GO" id="GO:0005525">
    <property type="term" value="F:GTP binding"/>
    <property type="evidence" value="ECO:0007669"/>
    <property type="project" value="InterPro"/>
</dbReference>
<name>A0A8X6Q6F4_NEPPI</name>
<dbReference type="Pfam" id="PF00071">
    <property type="entry name" value="Ras"/>
    <property type="match status" value="1"/>
</dbReference>
<reference evidence="1" key="1">
    <citation type="submission" date="2020-08" db="EMBL/GenBank/DDBJ databases">
        <title>Multicomponent nature underlies the extraordinary mechanical properties of spider dragline silk.</title>
        <authorList>
            <person name="Kono N."/>
            <person name="Nakamura H."/>
            <person name="Mori M."/>
            <person name="Yoshida Y."/>
            <person name="Ohtoshi R."/>
            <person name="Malay A.D."/>
            <person name="Moran D.A.P."/>
            <person name="Tomita M."/>
            <person name="Numata K."/>
            <person name="Arakawa K."/>
        </authorList>
    </citation>
    <scope>NUCLEOTIDE SEQUENCE</scope>
</reference>
<dbReference type="PRINTS" id="PR00449">
    <property type="entry name" value="RASTRNSFRMNG"/>
</dbReference>
<dbReference type="GO" id="GO:0003924">
    <property type="term" value="F:GTPase activity"/>
    <property type="evidence" value="ECO:0007669"/>
    <property type="project" value="InterPro"/>
</dbReference>
<accession>A0A8X6Q6F4</accession>
<comment type="caution">
    <text evidence="1">The sequence shown here is derived from an EMBL/GenBank/DDBJ whole genome shotgun (WGS) entry which is preliminary data.</text>
</comment>
<dbReference type="InterPro" id="IPR001806">
    <property type="entry name" value="Small_GTPase"/>
</dbReference>
<evidence type="ECO:0000313" key="1">
    <source>
        <dbReference type="EMBL" id="GFU09134.1"/>
    </source>
</evidence>
<dbReference type="SUPFAM" id="SSF52540">
    <property type="entry name" value="P-loop containing nucleoside triphosphate hydrolases"/>
    <property type="match status" value="1"/>
</dbReference>
<dbReference type="EMBL" id="BMAW01028808">
    <property type="protein sequence ID" value="GFU09134.1"/>
    <property type="molecule type" value="Genomic_DNA"/>
</dbReference>
<sequence>LKLTVVGDKGVGKTCLLKSYVYRSFPEGPYVSTVFPYLPDEEYVYSKSIDYSGTPLLLAMWDRVYSNKEDDFIRSLQYDQMHDWGNNLVGISILALLKVIRRGSNFLIISVENTPSSFCLKCFEDSLFLNTENHLFYDGECLYLPPVKF</sequence>